<comment type="caution">
    <text evidence="1">The sequence shown here is derived from an EMBL/GenBank/DDBJ whole genome shotgun (WGS) entry which is preliminary data.</text>
</comment>
<dbReference type="Proteomes" id="UP000192328">
    <property type="component" value="Unassembled WGS sequence"/>
</dbReference>
<accession>A0AC61PNE4</accession>
<sequence length="525" mass="58330">MHKKWTPSTALKILLCIFWLFAIILPLIRMLSNMASVDVWAVMTTRKFAKALRQSLIASSTSTLISIALAGLLAFCVARTNVRHKTFLNTLITVPMLIPSISHGMGLIIILGTNGWLSRLLGIQGGIYGFWGIVLGSVMYSFPVAYLMLYDILRYEDGTPYEAAIVMGLSQVDKFKAITWPYLRKPLISVVFATFTMIITDYGVPLMVGGKYMTLPVMMYQDVIGMLDFGKGSVIGMILLIPALIACILDMMNRDKGNSAFVGKPYGIKSSQIRDNIARAICSVVIVLMFLPIGSFIVLSFVEKYPISMFFSMDNMYQAIHMGALNYLRNSLIIALVVSVLGTMLAVFNGYMTARKKTRLSYILHLISITSLAIPGIVLGLSYVMFFKGSFIYGTMAMLFLVNSMHFFSSPYLMAYNTFGKINENLEDIGSTLGISTWSIIKDVLLPQARGTILEMMSYFFVNCMMTISAVSFLSTVANKPLALMITQFEGQMQLECAAFVSLVILAVNVIMKYVVYRVKKVVVD</sequence>
<protein>
    <submittedName>
        <fullName evidence="1">Iron(III) transport system permease protein</fullName>
    </submittedName>
</protein>
<evidence type="ECO:0000313" key="1">
    <source>
        <dbReference type="EMBL" id="SMC76249.1"/>
    </source>
</evidence>
<reference evidence="1" key="1">
    <citation type="submission" date="2017-04" db="EMBL/GenBank/DDBJ databases">
        <authorList>
            <person name="Varghese N."/>
            <person name="Submissions S."/>
        </authorList>
    </citation>
    <scope>NUCLEOTIDE SEQUENCE</scope>
    <source>
        <strain evidence="1">WTE2008</strain>
    </source>
</reference>
<evidence type="ECO:0000313" key="2">
    <source>
        <dbReference type="Proteomes" id="UP000192328"/>
    </source>
</evidence>
<organism evidence="1 2">
    <name type="scientific">Aristaeella lactis</name>
    <dbReference type="NCBI Taxonomy" id="3046383"/>
    <lineage>
        <taxon>Bacteria</taxon>
        <taxon>Bacillati</taxon>
        <taxon>Bacillota</taxon>
        <taxon>Clostridia</taxon>
        <taxon>Eubacteriales</taxon>
        <taxon>Aristaeellaceae</taxon>
        <taxon>Aristaeella</taxon>
    </lineage>
</organism>
<keyword evidence="2" id="KW-1185">Reference proteome</keyword>
<proteinExistence type="predicted"/>
<name>A0AC61PNE4_9FIRM</name>
<gene>
    <name evidence="1" type="ORF">SAMN06297397_2358</name>
</gene>
<dbReference type="EMBL" id="FWXZ01000005">
    <property type="protein sequence ID" value="SMC76249.1"/>
    <property type="molecule type" value="Genomic_DNA"/>
</dbReference>